<dbReference type="EC" id="6.3.5.5" evidence="11"/>
<dbReference type="CDD" id="cd01744">
    <property type="entry name" value="GATase1_CPSase"/>
    <property type="match status" value="1"/>
</dbReference>
<dbReference type="SUPFAM" id="SSF52317">
    <property type="entry name" value="Class I glutamine amidotransferase-like"/>
    <property type="match status" value="1"/>
</dbReference>
<dbReference type="NCBIfam" id="TIGR01368">
    <property type="entry name" value="CPSaseIIsmall"/>
    <property type="match status" value="1"/>
</dbReference>
<feature type="binding site" evidence="11">
    <location>
        <position position="300"/>
    </location>
    <ligand>
        <name>L-glutamine</name>
        <dbReference type="ChEBI" id="CHEBI:58359"/>
    </ligand>
</feature>
<evidence type="ECO:0000259" key="12">
    <source>
        <dbReference type="SMART" id="SM01097"/>
    </source>
</evidence>
<evidence type="ECO:0000256" key="8">
    <source>
        <dbReference type="ARBA" id="ARBA00022975"/>
    </source>
</evidence>
<feature type="binding site" evidence="11">
    <location>
        <position position="256"/>
    </location>
    <ligand>
        <name>L-glutamine</name>
        <dbReference type="ChEBI" id="CHEBI:58359"/>
    </ligand>
</feature>
<dbReference type="KEGG" id="kyr:CVV65_09585"/>
<feature type="binding site" evidence="11">
    <location>
        <position position="50"/>
    </location>
    <ligand>
        <name>L-glutamine</name>
        <dbReference type="ChEBI" id="CHEBI:58359"/>
    </ligand>
</feature>
<dbReference type="RefSeq" id="WP_100667940.1">
    <property type="nucleotide sequence ID" value="NZ_CP024955.1"/>
</dbReference>
<protein>
    <recommendedName>
        <fullName evidence="11">Carbamoyl phosphate synthase small chain</fullName>
        <ecNumber evidence="11">6.3.5.5</ecNumber>
    </recommendedName>
    <alternativeName>
        <fullName evidence="11">Carbamoyl phosphate synthetase glutamine chain</fullName>
    </alternativeName>
</protein>
<dbReference type="Gene3D" id="3.40.50.880">
    <property type="match status" value="1"/>
</dbReference>
<name>A0A2K8N8J9_9BACL</name>
<keyword evidence="7 11" id="KW-0315">Glutamine amidotransferase</keyword>
<dbReference type="PANTHER" id="PTHR43418">
    <property type="entry name" value="MULTIFUNCTIONAL TRYPTOPHAN BIOSYNTHESIS PROTEIN-RELATED"/>
    <property type="match status" value="1"/>
</dbReference>
<evidence type="ECO:0000256" key="7">
    <source>
        <dbReference type="ARBA" id="ARBA00022962"/>
    </source>
</evidence>
<keyword evidence="4 11" id="KW-0436">Ligase</keyword>
<dbReference type="InterPro" id="IPR002474">
    <property type="entry name" value="CarbamoylP_synth_ssu_N"/>
</dbReference>
<reference evidence="14" key="1">
    <citation type="submission" date="2017-11" db="EMBL/GenBank/DDBJ databases">
        <title>Complete Genome Sequence of Kyrpidia sp. Strain EA-1, a thermophilic, hydrogen-oxidizing Bacterium, isolated from the Azores.</title>
        <authorList>
            <person name="Reiner J.E."/>
            <person name="Lapp C.J."/>
            <person name="Bunk B."/>
            <person name="Gescher J."/>
        </authorList>
    </citation>
    <scope>NUCLEOTIDE SEQUENCE [LARGE SCALE GENOMIC DNA]</scope>
    <source>
        <strain evidence="14">EA-1</strain>
    </source>
</reference>
<keyword evidence="6 11" id="KW-0067">ATP-binding</keyword>
<feature type="active site" description="Nucleophile" evidence="11">
    <location>
        <position position="255"/>
    </location>
</feature>
<sequence>MKHGERRAYLLLEDGTAFEGKGFGAAAVSVGEVVFTTGMTGYQETLTDPSYYRQIVTFTYPLIGNYGLAPGVEQSWQVRAFGVVVREAAPTPSHRRSVETLDEYLRRHGVPGIEGIDTRSLVRHIRREGTMKGALVSTGPGEGLPDKAALRAHLEQPIPRDHVAQVTARAPYRIPGQGKRVVLVDYGLKHGMLESLRHRNCDIYVVPAWTPASEIFALRPQGVVLSNGPGDPRDIPEAAETVRELLGRVPLFGICLGHQVFALACGGRTEKMSFGHRGCNHPVKDLTTGRVMITSQNHGYVVSREGLPEDLEVTHVNQNDGTVEGLRHRHLPAFSVQFHPEARPGPDDAAELFDRFLEEIDNAEAGVGEGRVYA</sequence>
<dbReference type="InterPro" id="IPR006274">
    <property type="entry name" value="CarbamoylP_synth_ssu"/>
</dbReference>
<dbReference type="PRINTS" id="PR00097">
    <property type="entry name" value="ANTSNTHASEII"/>
</dbReference>
<feature type="domain" description="Carbamoyl-phosphate synthase small subunit N-terminal" evidence="12">
    <location>
        <begin position="6"/>
        <end position="136"/>
    </location>
</feature>
<dbReference type="PANTHER" id="PTHR43418:SF7">
    <property type="entry name" value="CARBAMOYL-PHOSPHATE SYNTHASE SMALL CHAIN"/>
    <property type="match status" value="1"/>
</dbReference>
<dbReference type="InterPro" id="IPR050472">
    <property type="entry name" value="Anth_synth/Amidotransfase"/>
</dbReference>
<keyword evidence="11" id="KW-0055">Arginine biosynthesis</keyword>
<accession>A0A2K8N8J9</accession>
<dbReference type="PRINTS" id="PR00099">
    <property type="entry name" value="CPSGATASE"/>
</dbReference>
<dbReference type="FunFam" id="3.50.30.20:FF:000001">
    <property type="entry name" value="Carbamoyl-phosphate synthase small chain"/>
    <property type="match status" value="1"/>
</dbReference>
<dbReference type="Pfam" id="PF00988">
    <property type="entry name" value="CPSase_sm_chain"/>
    <property type="match status" value="1"/>
</dbReference>
<organism evidence="13 14">
    <name type="scientific">Kyrpidia spormannii</name>
    <dbReference type="NCBI Taxonomy" id="2055160"/>
    <lineage>
        <taxon>Bacteria</taxon>
        <taxon>Bacillati</taxon>
        <taxon>Bacillota</taxon>
        <taxon>Bacilli</taxon>
        <taxon>Bacillales</taxon>
        <taxon>Alicyclobacillaceae</taxon>
        <taxon>Kyrpidia</taxon>
    </lineage>
</organism>
<dbReference type="Pfam" id="PF00117">
    <property type="entry name" value="GATase"/>
    <property type="match status" value="1"/>
</dbReference>
<dbReference type="GO" id="GO:0006207">
    <property type="term" value="P:'de novo' pyrimidine nucleobase biosynthetic process"/>
    <property type="evidence" value="ECO:0007669"/>
    <property type="project" value="InterPro"/>
</dbReference>
<evidence type="ECO:0000256" key="4">
    <source>
        <dbReference type="ARBA" id="ARBA00022598"/>
    </source>
</evidence>
<dbReference type="SMART" id="SM01097">
    <property type="entry name" value="CPSase_sm_chain"/>
    <property type="match status" value="1"/>
</dbReference>
<evidence type="ECO:0000256" key="6">
    <source>
        <dbReference type="ARBA" id="ARBA00022840"/>
    </source>
</evidence>
<feature type="active site" evidence="11">
    <location>
        <position position="341"/>
    </location>
</feature>
<dbReference type="GO" id="GO:0044205">
    <property type="term" value="P:'de novo' UMP biosynthetic process"/>
    <property type="evidence" value="ECO:0007669"/>
    <property type="project" value="UniProtKB-UniRule"/>
</dbReference>
<dbReference type="GO" id="GO:0006541">
    <property type="term" value="P:glutamine metabolic process"/>
    <property type="evidence" value="ECO:0007669"/>
    <property type="project" value="InterPro"/>
</dbReference>
<evidence type="ECO:0000256" key="5">
    <source>
        <dbReference type="ARBA" id="ARBA00022741"/>
    </source>
</evidence>
<evidence type="ECO:0000256" key="10">
    <source>
        <dbReference type="ARBA" id="ARBA00049285"/>
    </source>
</evidence>
<feature type="region of interest" description="CPSase" evidence="11">
    <location>
        <begin position="1"/>
        <end position="179"/>
    </location>
</feature>
<dbReference type="HAMAP" id="MF_01209">
    <property type="entry name" value="CPSase_S_chain"/>
    <property type="match status" value="1"/>
</dbReference>
<dbReference type="Proteomes" id="UP000231932">
    <property type="component" value="Chromosome"/>
</dbReference>
<dbReference type="InterPro" id="IPR035686">
    <property type="entry name" value="CPSase_GATase1"/>
</dbReference>
<feature type="binding site" evidence="11">
    <location>
        <position position="299"/>
    </location>
    <ligand>
        <name>L-glutamine</name>
        <dbReference type="ChEBI" id="CHEBI:58359"/>
    </ligand>
</feature>
<dbReference type="EMBL" id="CP024955">
    <property type="protein sequence ID" value="ATY85147.1"/>
    <property type="molecule type" value="Genomic_DNA"/>
</dbReference>
<gene>
    <name evidence="11" type="primary">carA</name>
    <name evidence="13" type="ORF">CVV65_09585</name>
</gene>
<comment type="pathway">
    <text evidence="1 11">Pyrimidine metabolism; UMP biosynthesis via de novo pathway; (S)-dihydroorotate from bicarbonate: step 1/3.</text>
</comment>
<comment type="similarity">
    <text evidence="3 11">Belongs to the CarA family.</text>
</comment>
<feature type="binding site" evidence="11">
    <location>
        <position position="259"/>
    </location>
    <ligand>
        <name>L-glutamine</name>
        <dbReference type="ChEBI" id="CHEBI:58359"/>
    </ligand>
</feature>
<dbReference type="PRINTS" id="PR00096">
    <property type="entry name" value="GATASE"/>
</dbReference>
<dbReference type="UniPathway" id="UPA00068">
    <property type="reaction ID" value="UER00171"/>
</dbReference>
<keyword evidence="8 11" id="KW-0665">Pyrimidine biosynthesis</keyword>
<dbReference type="OrthoDB" id="9804328at2"/>
<dbReference type="UniPathway" id="UPA00070">
    <property type="reaction ID" value="UER00115"/>
</dbReference>
<keyword evidence="5 11" id="KW-0547">Nucleotide-binding</keyword>
<evidence type="ECO:0000313" key="13">
    <source>
        <dbReference type="EMBL" id="ATY85147.1"/>
    </source>
</evidence>
<feature type="binding site" evidence="11">
    <location>
        <position position="228"/>
    </location>
    <ligand>
        <name>L-glutamine</name>
        <dbReference type="ChEBI" id="CHEBI:58359"/>
    </ligand>
</feature>
<feature type="active site" evidence="11">
    <location>
        <position position="339"/>
    </location>
</feature>
<evidence type="ECO:0000256" key="1">
    <source>
        <dbReference type="ARBA" id="ARBA00004812"/>
    </source>
</evidence>
<evidence type="ECO:0000256" key="9">
    <source>
        <dbReference type="ARBA" id="ARBA00048816"/>
    </source>
</evidence>
<comment type="catalytic activity">
    <reaction evidence="10 11">
        <text>L-glutamine + H2O = L-glutamate + NH4(+)</text>
        <dbReference type="Rhea" id="RHEA:15889"/>
        <dbReference type="ChEBI" id="CHEBI:15377"/>
        <dbReference type="ChEBI" id="CHEBI:28938"/>
        <dbReference type="ChEBI" id="CHEBI:29985"/>
        <dbReference type="ChEBI" id="CHEBI:58359"/>
    </reaction>
</comment>
<dbReference type="GO" id="GO:0005524">
    <property type="term" value="F:ATP binding"/>
    <property type="evidence" value="ECO:0007669"/>
    <property type="project" value="UniProtKB-UniRule"/>
</dbReference>
<evidence type="ECO:0000256" key="3">
    <source>
        <dbReference type="ARBA" id="ARBA00007800"/>
    </source>
</evidence>
<proteinExistence type="inferred from homology"/>
<comment type="function">
    <text evidence="11">Small subunit of the glutamine-dependent carbamoyl phosphate synthetase (CPSase). CPSase catalyzes the formation of carbamoyl phosphate from the ammonia moiety of glutamine, carbonate, and phosphate donated by ATP, constituting the first step of 2 biosynthetic pathways, one leading to arginine and/or urea and the other to pyrimidine nucleotides. The small subunit (glutamine amidotransferase) binds and cleaves glutamine to supply the large subunit with the substrate ammonia.</text>
</comment>
<dbReference type="InterPro" id="IPR017926">
    <property type="entry name" value="GATASE"/>
</dbReference>
<dbReference type="SUPFAM" id="SSF52021">
    <property type="entry name" value="Carbamoyl phosphate synthetase, small subunit N-terminal domain"/>
    <property type="match status" value="1"/>
</dbReference>
<dbReference type="Gene3D" id="3.50.30.20">
    <property type="entry name" value="Carbamoyl-phosphate synthase small subunit, N-terminal domain"/>
    <property type="match status" value="1"/>
</dbReference>
<comment type="catalytic activity">
    <reaction evidence="9 11">
        <text>hydrogencarbonate + L-glutamine + 2 ATP + H2O = carbamoyl phosphate + L-glutamate + 2 ADP + phosphate + 2 H(+)</text>
        <dbReference type="Rhea" id="RHEA:18633"/>
        <dbReference type="ChEBI" id="CHEBI:15377"/>
        <dbReference type="ChEBI" id="CHEBI:15378"/>
        <dbReference type="ChEBI" id="CHEBI:17544"/>
        <dbReference type="ChEBI" id="CHEBI:29985"/>
        <dbReference type="ChEBI" id="CHEBI:30616"/>
        <dbReference type="ChEBI" id="CHEBI:43474"/>
        <dbReference type="ChEBI" id="CHEBI:58228"/>
        <dbReference type="ChEBI" id="CHEBI:58359"/>
        <dbReference type="ChEBI" id="CHEBI:456216"/>
        <dbReference type="EC" id="6.3.5.5"/>
    </reaction>
</comment>
<dbReference type="GO" id="GO:0004088">
    <property type="term" value="F:carbamoyl-phosphate synthase (glutamine-hydrolyzing) activity"/>
    <property type="evidence" value="ECO:0007669"/>
    <property type="project" value="UniProtKB-UniRule"/>
</dbReference>
<comment type="subunit">
    <text evidence="11">Composed of two chains; the small (or glutamine) chain promotes the hydrolysis of glutamine to ammonia, which is used by the large (or ammonia) chain to synthesize carbamoyl phosphate. Tetramer of heterodimers (alpha,beta)4.</text>
</comment>
<feature type="binding site" evidence="11">
    <location>
        <position position="297"/>
    </location>
    <ligand>
        <name>L-glutamine</name>
        <dbReference type="ChEBI" id="CHEBI:58359"/>
    </ligand>
</feature>
<comment type="pathway">
    <text evidence="2 11">Amino-acid biosynthesis; L-arginine biosynthesis; carbamoyl phosphate from bicarbonate: step 1/1.</text>
</comment>
<evidence type="ECO:0000256" key="11">
    <source>
        <dbReference type="HAMAP-Rule" id="MF_01209"/>
    </source>
</evidence>
<dbReference type="GO" id="GO:0006526">
    <property type="term" value="P:L-arginine biosynthetic process"/>
    <property type="evidence" value="ECO:0007669"/>
    <property type="project" value="UniProtKB-UniRule"/>
</dbReference>
<keyword evidence="11" id="KW-0028">Amino-acid biosynthesis</keyword>
<dbReference type="NCBIfam" id="NF009475">
    <property type="entry name" value="PRK12838.1"/>
    <property type="match status" value="1"/>
</dbReference>
<feature type="binding site" evidence="11">
    <location>
        <position position="230"/>
    </location>
    <ligand>
        <name>L-glutamine</name>
        <dbReference type="ChEBI" id="CHEBI:58359"/>
    </ligand>
</feature>
<dbReference type="GO" id="GO:0004359">
    <property type="term" value="F:glutaminase activity"/>
    <property type="evidence" value="ECO:0007669"/>
    <property type="project" value="RHEA"/>
</dbReference>
<dbReference type="InterPro" id="IPR036480">
    <property type="entry name" value="CarbP_synth_ssu_N_sf"/>
</dbReference>
<keyword evidence="14" id="KW-1185">Reference proteome</keyword>
<evidence type="ECO:0000313" key="14">
    <source>
        <dbReference type="Proteomes" id="UP000231932"/>
    </source>
</evidence>
<dbReference type="PROSITE" id="PS51273">
    <property type="entry name" value="GATASE_TYPE_1"/>
    <property type="match status" value="1"/>
</dbReference>
<dbReference type="AlphaFoldDB" id="A0A2K8N8J9"/>
<evidence type="ECO:0000256" key="2">
    <source>
        <dbReference type="ARBA" id="ARBA00005077"/>
    </source>
</evidence>
<dbReference type="InterPro" id="IPR029062">
    <property type="entry name" value="Class_I_gatase-like"/>
</dbReference>